<comment type="caution">
    <text evidence="2">The sequence shown here is derived from an EMBL/GenBank/DDBJ whole genome shotgun (WGS) entry which is preliminary data.</text>
</comment>
<organism evidence="2 3">
    <name type="scientific">Paramecium sonneborni</name>
    <dbReference type="NCBI Taxonomy" id="65129"/>
    <lineage>
        <taxon>Eukaryota</taxon>
        <taxon>Sar</taxon>
        <taxon>Alveolata</taxon>
        <taxon>Ciliophora</taxon>
        <taxon>Intramacronucleata</taxon>
        <taxon>Oligohymenophorea</taxon>
        <taxon>Peniculida</taxon>
        <taxon>Parameciidae</taxon>
        <taxon>Paramecium</taxon>
    </lineage>
</organism>
<protein>
    <recommendedName>
        <fullName evidence="4">Transmembrane protein</fullName>
    </recommendedName>
</protein>
<evidence type="ECO:0000256" key="1">
    <source>
        <dbReference type="SAM" id="Phobius"/>
    </source>
</evidence>
<evidence type="ECO:0008006" key="4">
    <source>
        <dbReference type="Google" id="ProtNLM"/>
    </source>
</evidence>
<keyword evidence="1" id="KW-0472">Membrane</keyword>
<feature type="transmembrane region" description="Helical" evidence="1">
    <location>
        <begin position="20"/>
        <end position="38"/>
    </location>
</feature>
<reference evidence="2" key="1">
    <citation type="submission" date="2021-01" db="EMBL/GenBank/DDBJ databases">
        <authorList>
            <consortium name="Genoscope - CEA"/>
            <person name="William W."/>
        </authorList>
    </citation>
    <scope>NUCLEOTIDE SEQUENCE</scope>
</reference>
<dbReference type="Proteomes" id="UP000692954">
    <property type="component" value="Unassembled WGS sequence"/>
</dbReference>
<evidence type="ECO:0000313" key="3">
    <source>
        <dbReference type="Proteomes" id="UP000692954"/>
    </source>
</evidence>
<accession>A0A8S1RRV7</accession>
<name>A0A8S1RRV7_9CILI</name>
<proteinExistence type="predicted"/>
<dbReference type="EMBL" id="CAJJDN010000258">
    <property type="protein sequence ID" value="CAD8130040.1"/>
    <property type="molecule type" value="Genomic_DNA"/>
</dbReference>
<evidence type="ECO:0000313" key="2">
    <source>
        <dbReference type="EMBL" id="CAD8130040.1"/>
    </source>
</evidence>
<gene>
    <name evidence="2" type="ORF">PSON_ATCC_30995.1.T2580012</name>
</gene>
<keyword evidence="1" id="KW-1133">Transmembrane helix</keyword>
<dbReference type="AlphaFoldDB" id="A0A8S1RRV7"/>
<sequence>MLTNKYKEEPQFRGEFQGNFLFELILFIISLHIFFLPIKNFDLLQLIFNIYLLENILQLIKILSRLQSFQIFVQKISAKRKFKSKKFKWTHFANLKIIRPTFKVVQRTISGIVLFQKKTFKVSLNLQKSKYIAKHYRNYGQALMFK</sequence>
<keyword evidence="1" id="KW-0812">Transmembrane</keyword>
<keyword evidence="3" id="KW-1185">Reference proteome</keyword>